<evidence type="ECO:0000256" key="3">
    <source>
        <dbReference type="ARBA" id="ARBA00022605"/>
    </source>
</evidence>
<reference evidence="12 13" key="1">
    <citation type="submission" date="2016-10" db="EMBL/GenBank/DDBJ databases">
        <authorList>
            <person name="de Groot N.N."/>
        </authorList>
    </citation>
    <scope>NUCLEOTIDE SEQUENCE [LARGE SCALE GENOMIC DNA]</scope>
    <source>
        <strain evidence="12 13">B7-7</strain>
    </source>
</reference>
<dbReference type="InterPro" id="IPR046346">
    <property type="entry name" value="Aminoacid_DH-like_N_sf"/>
</dbReference>
<keyword evidence="4 8" id="KW-0521">NADP</keyword>
<dbReference type="GO" id="GO:0009423">
    <property type="term" value="P:chorismate biosynthetic process"/>
    <property type="evidence" value="ECO:0007669"/>
    <property type="project" value="UniProtKB-UniRule"/>
</dbReference>
<evidence type="ECO:0000313" key="13">
    <source>
        <dbReference type="Proteomes" id="UP000199496"/>
    </source>
</evidence>
<feature type="domain" description="Shikimate dehydrogenase substrate binding N-terminal" evidence="10">
    <location>
        <begin position="6"/>
        <end position="88"/>
    </location>
</feature>
<keyword evidence="6 8" id="KW-0057">Aromatic amino acid biosynthesis</keyword>
<evidence type="ECO:0000259" key="9">
    <source>
        <dbReference type="Pfam" id="PF01488"/>
    </source>
</evidence>
<dbReference type="Gene3D" id="3.40.50.720">
    <property type="entry name" value="NAD(P)-binding Rossmann-like Domain"/>
    <property type="match status" value="1"/>
</dbReference>
<comment type="function">
    <text evidence="8">Involved in the biosynthesis of the chorismate, which leads to the biosynthesis of aromatic amino acids. Catalyzes the reversible NADPH linked reduction of 3-dehydroshikimate (DHSA) to yield shikimate (SA).</text>
</comment>
<evidence type="ECO:0000259" key="10">
    <source>
        <dbReference type="Pfam" id="PF08501"/>
    </source>
</evidence>
<feature type="binding site" evidence="8">
    <location>
        <position position="77"/>
    </location>
    <ligand>
        <name>NADP(+)</name>
        <dbReference type="ChEBI" id="CHEBI:58349"/>
    </ligand>
</feature>
<dbReference type="GO" id="GO:0050661">
    <property type="term" value="F:NADP binding"/>
    <property type="evidence" value="ECO:0007669"/>
    <property type="project" value="InterPro"/>
</dbReference>
<proteinExistence type="inferred from homology"/>
<feature type="domain" description="Quinate/shikimate 5-dehydrogenase/glutamyl-tRNA reductase" evidence="9">
    <location>
        <begin position="116"/>
        <end position="164"/>
    </location>
</feature>
<feature type="active site" description="Proton acceptor" evidence="8">
    <location>
        <position position="65"/>
    </location>
</feature>
<feature type="binding site" evidence="8">
    <location>
        <begin position="14"/>
        <end position="16"/>
    </location>
    <ligand>
        <name>shikimate</name>
        <dbReference type="ChEBI" id="CHEBI:36208"/>
    </ligand>
</feature>
<dbReference type="InterPro" id="IPR036291">
    <property type="entry name" value="NAD(P)-bd_dom_sf"/>
</dbReference>
<keyword evidence="13" id="KW-1185">Reference proteome</keyword>
<feature type="domain" description="SDH C-terminal" evidence="11">
    <location>
        <begin position="238"/>
        <end position="268"/>
    </location>
</feature>
<gene>
    <name evidence="8" type="primary">aroE</name>
    <name evidence="12" type="ORF">SAMN05421693_1052</name>
</gene>
<evidence type="ECO:0000256" key="2">
    <source>
        <dbReference type="ARBA" id="ARBA00012962"/>
    </source>
</evidence>
<dbReference type="Pfam" id="PF01488">
    <property type="entry name" value="Shikimate_DH"/>
    <property type="match status" value="1"/>
</dbReference>
<dbReference type="GO" id="GO:0004764">
    <property type="term" value="F:shikimate 3-dehydrogenase (NADP+) activity"/>
    <property type="evidence" value="ECO:0007669"/>
    <property type="project" value="UniProtKB-UniRule"/>
</dbReference>
<comment type="subunit">
    <text evidence="8">Homodimer.</text>
</comment>
<dbReference type="InterPro" id="IPR022893">
    <property type="entry name" value="Shikimate_DH_fam"/>
</dbReference>
<accession>A0A1H9ACB5</accession>
<keyword evidence="5 8" id="KW-0560">Oxidoreductase</keyword>
<dbReference type="Pfam" id="PF18317">
    <property type="entry name" value="SDH_C"/>
    <property type="match status" value="1"/>
</dbReference>
<dbReference type="SUPFAM" id="SSF51735">
    <property type="entry name" value="NAD(P)-binding Rossmann-fold domains"/>
    <property type="match status" value="1"/>
</dbReference>
<dbReference type="SUPFAM" id="SSF53223">
    <property type="entry name" value="Aminoacid dehydrogenase-like, N-terminal domain"/>
    <property type="match status" value="1"/>
</dbReference>
<dbReference type="FunFam" id="3.40.50.10860:FF:000006">
    <property type="entry name" value="Shikimate dehydrogenase (NADP(+))"/>
    <property type="match status" value="1"/>
</dbReference>
<dbReference type="HAMAP" id="MF_00222">
    <property type="entry name" value="Shikimate_DH_AroE"/>
    <property type="match status" value="1"/>
</dbReference>
<evidence type="ECO:0000256" key="6">
    <source>
        <dbReference type="ARBA" id="ARBA00023141"/>
    </source>
</evidence>
<dbReference type="STRING" id="867345.SAMN05421693_1052"/>
<comment type="catalytic activity">
    <reaction evidence="7 8">
        <text>shikimate + NADP(+) = 3-dehydroshikimate + NADPH + H(+)</text>
        <dbReference type="Rhea" id="RHEA:17737"/>
        <dbReference type="ChEBI" id="CHEBI:15378"/>
        <dbReference type="ChEBI" id="CHEBI:16630"/>
        <dbReference type="ChEBI" id="CHEBI:36208"/>
        <dbReference type="ChEBI" id="CHEBI:57783"/>
        <dbReference type="ChEBI" id="CHEBI:58349"/>
        <dbReference type="EC" id="1.1.1.25"/>
    </reaction>
</comment>
<dbReference type="EC" id="1.1.1.25" evidence="2 8"/>
<dbReference type="InterPro" id="IPR013708">
    <property type="entry name" value="Shikimate_DH-bd_N"/>
</dbReference>
<evidence type="ECO:0000256" key="4">
    <source>
        <dbReference type="ARBA" id="ARBA00022857"/>
    </source>
</evidence>
<dbReference type="NCBIfam" id="NF001310">
    <property type="entry name" value="PRK00258.1-2"/>
    <property type="match status" value="1"/>
</dbReference>
<dbReference type="UniPathway" id="UPA00053">
    <property type="reaction ID" value="UER00087"/>
</dbReference>
<dbReference type="Gene3D" id="3.40.50.10860">
    <property type="entry name" value="Leucine Dehydrogenase, chain A, domain 1"/>
    <property type="match status" value="1"/>
</dbReference>
<feature type="binding site" evidence="8">
    <location>
        <position position="245"/>
    </location>
    <ligand>
        <name>shikimate</name>
        <dbReference type="ChEBI" id="CHEBI:36208"/>
    </ligand>
</feature>
<dbReference type="GO" id="GO:0005829">
    <property type="term" value="C:cytosol"/>
    <property type="evidence" value="ECO:0007669"/>
    <property type="project" value="TreeGrafter"/>
</dbReference>
<dbReference type="GO" id="GO:0008652">
    <property type="term" value="P:amino acid biosynthetic process"/>
    <property type="evidence" value="ECO:0007669"/>
    <property type="project" value="UniProtKB-KW"/>
</dbReference>
<dbReference type="InterPro" id="IPR041121">
    <property type="entry name" value="SDH_C"/>
</dbReference>
<dbReference type="GO" id="GO:0009073">
    <property type="term" value="P:aromatic amino acid family biosynthetic process"/>
    <property type="evidence" value="ECO:0007669"/>
    <property type="project" value="UniProtKB-KW"/>
</dbReference>
<dbReference type="GO" id="GO:0019632">
    <property type="term" value="P:shikimate metabolic process"/>
    <property type="evidence" value="ECO:0007669"/>
    <property type="project" value="InterPro"/>
</dbReference>
<sequence>MDHYAVIGNPIGHSKSPQIHSLFARQTGQDLVYEAILAPPDDFAGTLRRLVAQGYRGFSITVPFKHQAFAVADRLSERARRAGAVNTLQVTPDGLFGDNTDGAGLVNALQAVPGVTLAGARILLLGAGGAVRGVLAPLLAEHPASLHVANRTPEKASTLARDFADLGPVSGGGLDGLEGRHFDLVINGTAAGLNDQVPDLPDGLLTPGGGCYDMMYGDNPTAFVRWGQSQGAGWTRDGLGMLVAQAAEAFALWRGCQPDTGPVMAALRPET</sequence>
<feature type="binding site" evidence="8">
    <location>
        <position position="86"/>
    </location>
    <ligand>
        <name>shikimate</name>
        <dbReference type="ChEBI" id="CHEBI:36208"/>
    </ligand>
</feature>
<dbReference type="InterPro" id="IPR011342">
    <property type="entry name" value="Shikimate_DH"/>
</dbReference>
<dbReference type="Pfam" id="PF08501">
    <property type="entry name" value="Shikimate_dh_N"/>
    <property type="match status" value="1"/>
</dbReference>
<protein>
    <recommendedName>
        <fullName evidence="2 8">Shikimate dehydrogenase (NADP(+))</fullName>
        <shortName evidence="8">SDH</shortName>
        <ecNumber evidence="2 8">1.1.1.25</ecNumber>
    </recommendedName>
</protein>
<evidence type="ECO:0000313" key="12">
    <source>
        <dbReference type="EMBL" id="SEP74314.1"/>
    </source>
</evidence>
<dbReference type="PANTHER" id="PTHR21089">
    <property type="entry name" value="SHIKIMATE DEHYDROGENASE"/>
    <property type="match status" value="1"/>
</dbReference>
<evidence type="ECO:0000256" key="1">
    <source>
        <dbReference type="ARBA" id="ARBA00004871"/>
    </source>
</evidence>
<feature type="binding site" evidence="8">
    <location>
        <begin position="126"/>
        <end position="130"/>
    </location>
    <ligand>
        <name>NADP(+)</name>
        <dbReference type="ChEBI" id="CHEBI:58349"/>
    </ligand>
</feature>
<dbReference type="CDD" id="cd01065">
    <property type="entry name" value="NAD_bind_Shikimate_DH"/>
    <property type="match status" value="1"/>
</dbReference>
<feature type="binding site" evidence="8">
    <location>
        <position position="214"/>
    </location>
    <ligand>
        <name>NADP(+)</name>
        <dbReference type="ChEBI" id="CHEBI:58349"/>
    </ligand>
</feature>
<feature type="binding site" evidence="8">
    <location>
        <position position="216"/>
    </location>
    <ligand>
        <name>shikimate</name>
        <dbReference type="ChEBI" id="CHEBI:36208"/>
    </ligand>
</feature>
<evidence type="ECO:0000259" key="11">
    <source>
        <dbReference type="Pfam" id="PF18317"/>
    </source>
</evidence>
<feature type="binding site" evidence="8">
    <location>
        <begin position="150"/>
        <end position="155"/>
    </location>
    <ligand>
        <name>NADP(+)</name>
        <dbReference type="ChEBI" id="CHEBI:58349"/>
    </ligand>
</feature>
<name>A0A1H9ACB5_9GAMM</name>
<evidence type="ECO:0000256" key="8">
    <source>
        <dbReference type="HAMAP-Rule" id="MF_00222"/>
    </source>
</evidence>
<feature type="binding site" evidence="8">
    <location>
        <position position="61"/>
    </location>
    <ligand>
        <name>shikimate</name>
        <dbReference type="ChEBI" id="CHEBI:36208"/>
    </ligand>
</feature>
<keyword evidence="3 8" id="KW-0028">Amino-acid biosynthesis</keyword>
<dbReference type="AlphaFoldDB" id="A0A1H9ACB5"/>
<comment type="pathway">
    <text evidence="1 8">Metabolic intermediate biosynthesis; chorismate biosynthesis; chorismate from D-erythrose 4-phosphate and phosphoenolpyruvate: step 4/7.</text>
</comment>
<feature type="binding site" evidence="8">
    <location>
        <position position="101"/>
    </location>
    <ligand>
        <name>shikimate</name>
        <dbReference type="ChEBI" id="CHEBI:36208"/>
    </ligand>
</feature>
<dbReference type="NCBIfam" id="TIGR00507">
    <property type="entry name" value="aroE"/>
    <property type="match status" value="1"/>
</dbReference>
<dbReference type="RefSeq" id="WP_090203887.1">
    <property type="nucleotide sequence ID" value="NZ_FOFO01000005.1"/>
</dbReference>
<dbReference type="OrthoDB" id="9776868at2"/>
<organism evidence="12 13">
    <name type="scientific">Ectothiorhodospira magna</name>
    <dbReference type="NCBI Taxonomy" id="867345"/>
    <lineage>
        <taxon>Bacteria</taxon>
        <taxon>Pseudomonadati</taxon>
        <taxon>Pseudomonadota</taxon>
        <taxon>Gammaproteobacteria</taxon>
        <taxon>Chromatiales</taxon>
        <taxon>Ectothiorhodospiraceae</taxon>
        <taxon>Ectothiorhodospira</taxon>
    </lineage>
</organism>
<feature type="binding site" evidence="8">
    <location>
        <position position="238"/>
    </location>
    <ligand>
        <name>NADP(+)</name>
        <dbReference type="ChEBI" id="CHEBI:58349"/>
    </ligand>
</feature>
<dbReference type="InterPro" id="IPR006151">
    <property type="entry name" value="Shikm_DH/Glu-tRNA_Rdtase"/>
</dbReference>
<evidence type="ECO:0000256" key="5">
    <source>
        <dbReference type="ARBA" id="ARBA00023002"/>
    </source>
</evidence>
<dbReference type="Proteomes" id="UP000199496">
    <property type="component" value="Unassembled WGS sequence"/>
</dbReference>
<evidence type="ECO:0000256" key="7">
    <source>
        <dbReference type="ARBA" id="ARBA00049442"/>
    </source>
</evidence>
<dbReference type="PANTHER" id="PTHR21089:SF1">
    <property type="entry name" value="BIFUNCTIONAL 3-DEHYDROQUINATE DEHYDRATASE_SHIKIMATE DEHYDROGENASE, CHLOROPLASTIC"/>
    <property type="match status" value="1"/>
</dbReference>
<comment type="similarity">
    <text evidence="8">Belongs to the shikimate dehydrogenase family.</text>
</comment>
<dbReference type="EMBL" id="FOFO01000005">
    <property type="protein sequence ID" value="SEP74314.1"/>
    <property type="molecule type" value="Genomic_DNA"/>
</dbReference>